<sequence>MQMTRLFFAVAAVLTVAAFAADPADIKPEVATGEPKICYGCDRFWKPCCGFPKPPEDKGAEVAGSGPEPKLCYGCDRFWKPCCGFPQPPEDKADGDKPVLRGAASQDESARMCNSDCWFDWKPCCIIYKN</sequence>
<accession>A0A0A7CNK1</accession>
<evidence type="ECO:0000256" key="2">
    <source>
        <dbReference type="SAM" id="SignalP"/>
    </source>
</evidence>
<reference evidence="3" key="1">
    <citation type="journal article" date="2014" name="Genome Biol. Evol.">
        <title>The secreted proteins of Achlya hypogyna and Thraustotheca clavata identify the ancestral oomycete secretome and reveal gene acquisitions by horizontal gene transfer.</title>
        <authorList>
            <person name="Misner I."/>
            <person name="Blouin N."/>
            <person name="Leonard G."/>
            <person name="Richards T.A."/>
            <person name="Lane C.E."/>
        </authorList>
    </citation>
    <scope>NUCLEOTIDE SEQUENCE</scope>
    <source>
        <strain evidence="3">ATCC 48635</strain>
    </source>
</reference>
<dbReference type="EMBL" id="KM038579">
    <property type="protein sequence ID" value="AIG56040.1"/>
    <property type="molecule type" value="Genomic_DNA"/>
</dbReference>
<dbReference type="AlphaFoldDB" id="A0A0A7CNK1"/>
<proteinExistence type="predicted"/>
<evidence type="ECO:0000313" key="3">
    <source>
        <dbReference type="EMBL" id="AIG56040.1"/>
    </source>
</evidence>
<feature type="chain" id="PRO_5002025938" evidence="2">
    <location>
        <begin position="21"/>
        <end position="130"/>
    </location>
</feature>
<feature type="region of interest" description="Disordered" evidence="1">
    <location>
        <begin position="89"/>
        <end position="108"/>
    </location>
</feature>
<evidence type="ECO:0000256" key="1">
    <source>
        <dbReference type="SAM" id="MobiDB-lite"/>
    </source>
</evidence>
<organism evidence="3">
    <name type="scientific">Achlya hypogyna</name>
    <name type="common">Oomycete</name>
    <name type="synonym">Protoachlya hypogyna</name>
    <dbReference type="NCBI Taxonomy" id="1202772"/>
    <lineage>
        <taxon>Eukaryota</taxon>
        <taxon>Sar</taxon>
        <taxon>Stramenopiles</taxon>
        <taxon>Oomycota</taxon>
        <taxon>Saprolegniomycetes</taxon>
        <taxon>Saprolegniales</taxon>
        <taxon>Achlyaceae</taxon>
        <taxon>Achlya</taxon>
    </lineage>
</organism>
<name>A0A0A7CNK1_ACHHY</name>
<feature type="compositionally biased region" description="Basic and acidic residues" evidence="1">
    <location>
        <begin position="89"/>
        <end position="99"/>
    </location>
</feature>
<protein>
    <submittedName>
        <fullName evidence="3">Secreted protein</fullName>
    </submittedName>
</protein>
<keyword evidence="2" id="KW-0732">Signal</keyword>
<feature type="signal peptide" evidence="2">
    <location>
        <begin position="1"/>
        <end position="20"/>
    </location>
</feature>